<sequence length="538" mass="59356">MSASSSNSESDITTPEITTPKRVAFDVSTQFLAPVIADDDDHESWEDVESPTVEALTSTLSEDRFEQFDPSGSNTSVIRSPLRARRRKPVAANGQYTRPVYLAVPSPPPGAEYRQSSSRRQAKQRGFLSSPVETHRDDYNAVPPWLLDSTSFLVAYTWDIFRHAIYLLRFPLSIVLAIYLLTMMFTLLGLPIIRGAVRPLCVLPGVSSSFLCAAPIPLAGPSQPKYADYPSLVSVQNPTFEKLLDSSTEGSIAARDIKKTEIATADLARMVDLSSLTSKTLLAARLREFVGDAQTTGKQLRRLHAQVGGAVDKVMAVNDYALNAISASKETRTLSNAILSLIVPSTRTPDAILLERFVDSMDTMSLTLASLIDSFQAALIALETLQAHLDSIHSLISRENLSLEDARDELLAQLWTVLGGNRKQLRSYESHLTLLRDVGKYRERALAYVVGTLHTLEGMSEDLEVVREEVAASPDVVGVDGRKGIPMEVHVKSIRNGLERLHEGRKTARLREEEMMKKVFGDVHEDDDLRKGRRLGAA</sequence>
<dbReference type="OrthoDB" id="4179406at2759"/>
<reference evidence="3 4" key="1">
    <citation type="journal article" date="2019" name="Nat. Ecol. Evol.">
        <title>Megaphylogeny resolves global patterns of mushroom evolution.</title>
        <authorList>
            <person name="Varga T."/>
            <person name="Krizsan K."/>
            <person name="Foldi C."/>
            <person name="Dima B."/>
            <person name="Sanchez-Garcia M."/>
            <person name="Sanchez-Ramirez S."/>
            <person name="Szollosi G.J."/>
            <person name="Szarkandi J.G."/>
            <person name="Papp V."/>
            <person name="Albert L."/>
            <person name="Andreopoulos W."/>
            <person name="Angelini C."/>
            <person name="Antonin V."/>
            <person name="Barry K.W."/>
            <person name="Bougher N.L."/>
            <person name="Buchanan P."/>
            <person name="Buyck B."/>
            <person name="Bense V."/>
            <person name="Catcheside P."/>
            <person name="Chovatia M."/>
            <person name="Cooper J."/>
            <person name="Damon W."/>
            <person name="Desjardin D."/>
            <person name="Finy P."/>
            <person name="Geml J."/>
            <person name="Haridas S."/>
            <person name="Hughes K."/>
            <person name="Justo A."/>
            <person name="Karasinski D."/>
            <person name="Kautmanova I."/>
            <person name="Kiss B."/>
            <person name="Kocsube S."/>
            <person name="Kotiranta H."/>
            <person name="LaButti K.M."/>
            <person name="Lechner B.E."/>
            <person name="Liimatainen K."/>
            <person name="Lipzen A."/>
            <person name="Lukacs Z."/>
            <person name="Mihaltcheva S."/>
            <person name="Morgado L.N."/>
            <person name="Niskanen T."/>
            <person name="Noordeloos M.E."/>
            <person name="Ohm R.A."/>
            <person name="Ortiz-Santana B."/>
            <person name="Ovrebo C."/>
            <person name="Racz N."/>
            <person name="Riley R."/>
            <person name="Savchenko A."/>
            <person name="Shiryaev A."/>
            <person name="Soop K."/>
            <person name="Spirin V."/>
            <person name="Szebenyi C."/>
            <person name="Tomsovsky M."/>
            <person name="Tulloss R.E."/>
            <person name="Uehling J."/>
            <person name="Grigoriev I.V."/>
            <person name="Vagvolgyi C."/>
            <person name="Papp T."/>
            <person name="Martin F.M."/>
            <person name="Miettinen O."/>
            <person name="Hibbett D.S."/>
            <person name="Nagy L.G."/>
        </authorList>
    </citation>
    <scope>NUCLEOTIDE SEQUENCE [LARGE SCALE GENOMIC DNA]</scope>
    <source>
        <strain evidence="3 4">CBS 309.79</strain>
    </source>
</reference>
<dbReference type="EMBL" id="ML178818">
    <property type="protein sequence ID" value="TFL04547.1"/>
    <property type="molecule type" value="Genomic_DNA"/>
</dbReference>
<proteinExistence type="predicted"/>
<name>A0A5C3QSN8_9AGAR</name>
<keyword evidence="4" id="KW-1185">Reference proteome</keyword>
<keyword evidence="2" id="KW-0472">Membrane</keyword>
<evidence type="ECO:0000313" key="4">
    <source>
        <dbReference type="Proteomes" id="UP000305067"/>
    </source>
</evidence>
<keyword evidence="2" id="KW-1133">Transmembrane helix</keyword>
<evidence type="ECO:0000256" key="2">
    <source>
        <dbReference type="SAM" id="Phobius"/>
    </source>
</evidence>
<dbReference type="AlphaFoldDB" id="A0A5C3QSN8"/>
<feature type="transmembrane region" description="Helical" evidence="2">
    <location>
        <begin position="170"/>
        <end position="193"/>
    </location>
</feature>
<evidence type="ECO:0000313" key="3">
    <source>
        <dbReference type="EMBL" id="TFL04547.1"/>
    </source>
</evidence>
<organism evidence="3 4">
    <name type="scientific">Pterulicium gracile</name>
    <dbReference type="NCBI Taxonomy" id="1884261"/>
    <lineage>
        <taxon>Eukaryota</taxon>
        <taxon>Fungi</taxon>
        <taxon>Dikarya</taxon>
        <taxon>Basidiomycota</taxon>
        <taxon>Agaricomycotina</taxon>
        <taxon>Agaricomycetes</taxon>
        <taxon>Agaricomycetidae</taxon>
        <taxon>Agaricales</taxon>
        <taxon>Pleurotineae</taxon>
        <taxon>Pterulaceae</taxon>
        <taxon>Pterulicium</taxon>
    </lineage>
</organism>
<feature type="region of interest" description="Disordered" evidence="1">
    <location>
        <begin position="64"/>
        <end position="131"/>
    </location>
</feature>
<keyword evidence="2" id="KW-0812">Transmembrane</keyword>
<evidence type="ECO:0000256" key="1">
    <source>
        <dbReference type="SAM" id="MobiDB-lite"/>
    </source>
</evidence>
<protein>
    <submittedName>
        <fullName evidence="3">Uncharacterized protein</fullName>
    </submittedName>
</protein>
<gene>
    <name evidence="3" type="ORF">BDV98DRAFT_543561</name>
</gene>
<accession>A0A5C3QSN8</accession>
<dbReference type="Proteomes" id="UP000305067">
    <property type="component" value="Unassembled WGS sequence"/>
</dbReference>